<dbReference type="FunFam" id="1.10.287.110:FF:000006">
    <property type="entry name" value="Import inner membrane translocase subunit TIM16"/>
    <property type="match status" value="1"/>
</dbReference>
<evidence type="ECO:0000256" key="12">
    <source>
        <dbReference type="ARBA" id="ARBA00023128"/>
    </source>
</evidence>
<dbReference type="Gene3D" id="1.10.287.110">
    <property type="entry name" value="DnaJ domain"/>
    <property type="match status" value="1"/>
</dbReference>
<keyword evidence="12" id="KW-0496">Mitochondrion</keyword>
<comment type="cofactor">
    <cofactor evidence="1">
        <name>Mn(2+)</name>
        <dbReference type="ChEBI" id="CHEBI:29035"/>
    </cofactor>
</comment>
<dbReference type="InterPro" id="IPR036869">
    <property type="entry name" value="J_dom_sf"/>
</dbReference>
<dbReference type="GO" id="GO:0010945">
    <property type="term" value="F:coenzyme A diphosphatase activity"/>
    <property type="evidence" value="ECO:0007669"/>
    <property type="project" value="InterPro"/>
</dbReference>
<dbReference type="GO" id="GO:0005743">
    <property type="term" value="C:mitochondrial inner membrane"/>
    <property type="evidence" value="ECO:0007669"/>
    <property type="project" value="UniProtKB-SubCell"/>
</dbReference>
<dbReference type="AlphaFoldDB" id="A0A8B7PBV3"/>
<keyword evidence="11" id="KW-0811">Translocation</keyword>
<protein>
    <submittedName>
        <fullName evidence="17">Uncharacterized protein LOC108678746 isoform X1</fullName>
    </submittedName>
</protein>
<dbReference type="InterPro" id="IPR000086">
    <property type="entry name" value="NUDIX_hydrolase_dom"/>
</dbReference>
<dbReference type="InterPro" id="IPR045121">
    <property type="entry name" value="CoAse"/>
</dbReference>
<keyword evidence="16" id="KW-1185">Reference proteome</keyword>
<keyword evidence="13" id="KW-0472">Membrane</keyword>
<evidence type="ECO:0000256" key="11">
    <source>
        <dbReference type="ARBA" id="ARBA00023010"/>
    </source>
</evidence>
<evidence type="ECO:0000256" key="9">
    <source>
        <dbReference type="ARBA" id="ARBA00022842"/>
    </source>
</evidence>
<evidence type="ECO:0000256" key="14">
    <source>
        <dbReference type="ARBA" id="ARBA00023211"/>
    </source>
</evidence>
<dbReference type="KEGG" id="hazt:108678746"/>
<evidence type="ECO:0000256" key="5">
    <source>
        <dbReference type="ARBA" id="ARBA00022448"/>
    </source>
</evidence>
<keyword evidence="8" id="KW-0378">Hydrolase</keyword>
<dbReference type="SUPFAM" id="SSF55811">
    <property type="entry name" value="Nudix"/>
    <property type="match status" value="1"/>
</dbReference>
<dbReference type="PANTHER" id="PTHR12992">
    <property type="entry name" value="NUDIX HYDROLASE"/>
    <property type="match status" value="1"/>
</dbReference>
<comment type="similarity">
    <text evidence="4">Belongs to the TIM16/PAM16 family.</text>
</comment>
<dbReference type="GeneID" id="108678746"/>
<gene>
    <name evidence="17" type="primary">LOC108678746</name>
</gene>
<keyword evidence="6" id="KW-0479">Metal-binding</keyword>
<dbReference type="PANTHER" id="PTHR12992:SF11">
    <property type="entry name" value="MITOCHONDRIAL COENZYME A DIPHOSPHATASE NUDT8"/>
    <property type="match status" value="1"/>
</dbReference>
<dbReference type="GO" id="GO:0046872">
    <property type="term" value="F:metal ion binding"/>
    <property type="evidence" value="ECO:0007669"/>
    <property type="project" value="UniProtKB-KW"/>
</dbReference>
<evidence type="ECO:0000256" key="6">
    <source>
        <dbReference type="ARBA" id="ARBA00022723"/>
    </source>
</evidence>
<keyword evidence="5" id="KW-0813">Transport</keyword>
<dbReference type="CDD" id="cd03426">
    <property type="entry name" value="NUDIX_CoAse_Nudt7"/>
    <property type="match status" value="1"/>
</dbReference>
<comment type="cofactor">
    <cofactor evidence="2">
        <name>Mg(2+)</name>
        <dbReference type="ChEBI" id="CHEBI:18420"/>
    </cofactor>
</comment>
<feature type="domain" description="Nudix hydrolase" evidence="15">
    <location>
        <begin position="244"/>
        <end position="380"/>
    </location>
</feature>
<evidence type="ECO:0000256" key="8">
    <source>
        <dbReference type="ARBA" id="ARBA00022801"/>
    </source>
</evidence>
<comment type="subcellular location">
    <subcellularLocation>
        <location evidence="3">Mitochondrion inner membrane</location>
        <topology evidence="3">Peripheral membrane protein</topology>
        <orientation evidence="3">Matrix side</orientation>
    </subcellularLocation>
</comment>
<evidence type="ECO:0000256" key="4">
    <source>
        <dbReference type="ARBA" id="ARBA00008817"/>
    </source>
</evidence>
<keyword evidence="10" id="KW-0653">Protein transport</keyword>
<dbReference type="RefSeq" id="XP_018022701.1">
    <property type="nucleotide sequence ID" value="XM_018167212.2"/>
</dbReference>
<dbReference type="OrthoDB" id="10262892at2759"/>
<dbReference type="Pfam" id="PF00293">
    <property type="entry name" value="NUDIX"/>
    <property type="match status" value="1"/>
</dbReference>
<dbReference type="GO" id="GO:0015031">
    <property type="term" value="P:protein transport"/>
    <property type="evidence" value="ECO:0007669"/>
    <property type="project" value="UniProtKB-KW"/>
</dbReference>
<reference evidence="17" key="1">
    <citation type="submission" date="2025-08" db="UniProtKB">
        <authorList>
            <consortium name="RefSeq"/>
        </authorList>
    </citation>
    <scope>IDENTIFICATION</scope>
    <source>
        <tissue evidence="17">Whole organism</tissue>
    </source>
</reference>
<keyword evidence="7" id="KW-0999">Mitochondrion inner membrane</keyword>
<evidence type="ECO:0000256" key="2">
    <source>
        <dbReference type="ARBA" id="ARBA00001946"/>
    </source>
</evidence>
<sequence>MAKHLVQAALAAVQVVGRAFVKAVRQEIAASQAAAARHGGGRQGAEHSATNSKLGMTLDEAKQILNVKELSKEQVQKNYEYLFNINDKAKGGSLYLQSKIIGRGLWSLDRTTAPLVLQLLDTSSAQHVPAANFTSCVASSLAALQAASPQSNDSASLALNMSTLYHGRCFTDTQSISHVEKALPKCLFSTSQLSPGLTFDTVLSESNKQRYIEKIAKAIPPRARQKMDEVSAGFNTSDQKKRDLRQSAVLIALCHVAGELSLLYTVRSNSLINHGGEVSFPGGMMDECDGNDLVKTALREAHEEIGIDSSKIDIWGPTPLVPRRRNEGDVLGVLGYLGHIDLNRLVLSKDEVSKVFAVSLKHLCSPENFGQTQFRAPSMYGSGYALPVFFTKDAKVWGLTAMFTHMTLKVLLPGLYKHELRYIRQL</sequence>
<dbReference type="Proteomes" id="UP000694843">
    <property type="component" value="Unplaced"/>
</dbReference>
<evidence type="ECO:0000256" key="1">
    <source>
        <dbReference type="ARBA" id="ARBA00001936"/>
    </source>
</evidence>
<accession>A0A8B7PBV3</accession>
<keyword evidence="9" id="KW-0460">Magnesium</keyword>
<evidence type="ECO:0000256" key="7">
    <source>
        <dbReference type="ARBA" id="ARBA00022792"/>
    </source>
</evidence>
<name>A0A8B7PBV3_HYAAZ</name>
<organism evidence="16 17">
    <name type="scientific">Hyalella azteca</name>
    <name type="common">Amphipod</name>
    <dbReference type="NCBI Taxonomy" id="294128"/>
    <lineage>
        <taxon>Eukaryota</taxon>
        <taxon>Metazoa</taxon>
        <taxon>Ecdysozoa</taxon>
        <taxon>Arthropoda</taxon>
        <taxon>Crustacea</taxon>
        <taxon>Multicrustacea</taxon>
        <taxon>Malacostraca</taxon>
        <taxon>Eumalacostraca</taxon>
        <taxon>Peracarida</taxon>
        <taxon>Amphipoda</taxon>
        <taxon>Senticaudata</taxon>
        <taxon>Talitrida</taxon>
        <taxon>Talitroidea</taxon>
        <taxon>Hyalellidae</taxon>
        <taxon>Hyalella</taxon>
    </lineage>
</organism>
<evidence type="ECO:0000256" key="10">
    <source>
        <dbReference type="ARBA" id="ARBA00022927"/>
    </source>
</evidence>
<evidence type="ECO:0000256" key="3">
    <source>
        <dbReference type="ARBA" id="ARBA00004443"/>
    </source>
</evidence>
<keyword evidence="14" id="KW-0464">Manganese</keyword>
<dbReference type="Gene3D" id="3.90.79.10">
    <property type="entry name" value="Nucleoside Triphosphate Pyrophosphohydrolase"/>
    <property type="match status" value="1"/>
</dbReference>
<dbReference type="OMA" id="PRIWGMT"/>
<dbReference type="InterPro" id="IPR015797">
    <property type="entry name" value="NUDIX_hydrolase-like_dom_sf"/>
</dbReference>
<dbReference type="PROSITE" id="PS51462">
    <property type="entry name" value="NUDIX"/>
    <property type="match status" value="1"/>
</dbReference>
<proteinExistence type="inferred from homology"/>
<evidence type="ECO:0000313" key="17">
    <source>
        <dbReference type="RefSeq" id="XP_018022701.1"/>
    </source>
</evidence>
<evidence type="ECO:0000256" key="13">
    <source>
        <dbReference type="ARBA" id="ARBA00023136"/>
    </source>
</evidence>
<dbReference type="Pfam" id="PF03656">
    <property type="entry name" value="Pam16"/>
    <property type="match status" value="1"/>
</dbReference>
<evidence type="ECO:0000259" key="15">
    <source>
        <dbReference type="PROSITE" id="PS51462"/>
    </source>
</evidence>
<evidence type="ECO:0000313" key="16">
    <source>
        <dbReference type="Proteomes" id="UP000694843"/>
    </source>
</evidence>